<protein>
    <submittedName>
        <fullName evidence="1">Uncharacterized protein</fullName>
    </submittedName>
</protein>
<reference evidence="2" key="1">
    <citation type="journal article" date="2013" name="Nature">
        <title>Draft genome of the wheat A-genome progenitor Triticum urartu.</title>
        <authorList>
            <person name="Ling H.Q."/>
            <person name="Zhao S."/>
            <person name="Liu D."/>
            <person name="Wang J."/>
            <person name="Sun H."/>
            <person name="Zhang C."/>
            <person name="Fan H."/>
            <person name="Li D."/>
            <person name="Dong L."/>
            <person name="Tao Y."/>
            <person name="Gao C."/>
            <person name="Wu H."/>
            <person name="Li Y."/>
            <person name="Cui Y."/>
            <person name="Guo X."/>
            <person name="Zheng S."/>
            <person name="Wang B."/>
            <person name="Yu K."/>
            <person name="Liang Q."/>
            <person name="Yang W."/>
            <person name="Lou X."/>
            <person name="Chen J."/>
            <person name="Feng M."/>
            <person name="Jian J."/>
            <person name="Zhang X."/>
            <person name="Luo G."/>
            <person name="Jiang Y."/>
            <person name="Liu J."/>
            <person name="Wang Z."/>
            <person name="Sha Y."/>
            <person name="Zhang B."/>
            <person name="Wu H."/>
            <person name="Tang D."/>
            <person name="Shen Q."/>
            <person name="Xue P."/>
            <person name="Zou S."/>
            <person name="Wang X."/>
            <person name="Liu X."/>
            <person name="Wang F."/>
            <person name="Yang Y."/>
            <person name="An X."/>
            <person name="Dong Z."/>
            <person name="Zhang K."/>
            <person name="Zhang X."/>
            <person name="Luo M.C."/>
            <person name="Dvorak J."/>
            <person name="Tong Y."/>
            <person name="Wang J."/>
            <person name="Yang H."/>
            <person name="Li Z."/>
            <person name="Wang D."/>
            <person name="Zhang A."/>
            <person name="Wang J."/>
        </authorList>
    </citation>
    <scope>NUCLEOTIDE SEQUENCE</scope>
    <source>
        <strain evidence="2">cv. G1812</strain>
    </source>
</reference>
<dbReference type="Gramene" id="TuG1812G0600003569.01.T02">
    <property type="protein sequence ID" value="TuG1812G0600003569.01.T02"/>
    <property type="gene ID" value="TuG1812G0600003569.01"/>
</dbReference>
<sequence>MRVCTLDKEDNMMFTMMHMLQIDYIDPMIKEGQVYYMELYEV</sequence>
<dbReference type="Proteomes" id="UP000015106">
    <property type="component" value="Chromosome 6"/>
</dbReference>
<evidence type="ECO:0000313" key="2">
    <source>
        <dbReference type="Proteomes" id="UP000015106"/>
    </source>
</evidence>
<reference evidence="1" key="2">
    <citation type="submission" date="2018-03" db="EMBL/GenBank/DDBJ databases">
        <title>The Triticum urartu genome reveals the dynamic nature of wheat genome evolution.</title>
        <authorList>
            <person name="Ling H."/>
            <person name="Ma B."/>
            <person name="Shi X."/>
            <person name="Liu H."/>
            <person name="Dong L."/>
            <person name="Sun H."/>
            <person name="Cao Y."/>
            <person name="Gao Q."/>
            <person name="Zheng S."/>
            <person name="Li Y."/>
            <person name="Yu Y."/>
            <person name="Du H."/>
            <person name="Qi M."/>
            <person name="Li Y."/>
            <person name="Yu H."/>
            <person name="Cui Y."/>
            <person name="Wang N."/>
            <person name="Chen C."/>
            <person name="Wu H."/>
            <person name="Zhao Y."/>
            <person name="Zhang J."/>
            <person name="Li Y."/>
            <person name="Zhou W."/>
            <person name="Zhang B."/>
            <person name="Hu W."/>
            <person name="Eijk M."/>
            <person name="Tang J."/>
            <person name="Witsenboer H."/>
            <person name="Zhao S."/>
            <person name="Li Z."/>
            <person name="Zhang A."/>
            <person name="Wang D."/>
            <person name="Liang C."/>
        </authorList>
    </citation>
    <scope>NUCLEOTIDE SEQUENCE [LARGE SCALE GENOMIC DNA]</scope>
    <source>
        <strain evidence="1">cv. G1812</strain>
    </source>
</reference>
<dbReference type="EnsemblPlants" id="TuG1812G0600003569.01.T02">
    <property type="protein sequence ID" value="TuG1812G0600003569.01.T02"/>
    <property type="gene ID" value="TuG1812G0600003569.01"/>
</dbReference>
<evidence type="ECO:0000313" key="1">
    <source>
        <dbReference type="EnsemblPlants" id="TuG1812G0600003569.01.T02"/>
    </source>
</evidence>
<organism evidence="1 2">
    <name type="scientific">Triticum urartu</name>
    <name type="common">Red wild einkorn</name>
    <name type="synonym">Crithodium urartu</name>
    <dbReference type="NCBI Taxonomy" id="4572"/>
    <lineage>
        <taxon>Eukaryota</taxon>
        <taxon>Viridiplantae</taxon>
        <taxon>Streptophyta</taxon>
        <taxon>Embryophyta</taxon>
        <taxon>Tracheophyta</taxon>
        <taxon>Spermatophyta</taxon>
        <taxon>Magnoliopsida</taxon>
        <taxon>Liliopsida</taxon>
        <taxon>Poales</taxon>
        <taxon>Poaceae</taxon>
        <taxon>BOP clade</taxon>
        <taxon>Pooideae</taxon>
        <taxon>Triticodae</taxon>
        <taxon>Triticeae</taxon>
        <taxon>Triticinae</taxon>
        <taxon>Triticum</taxon>
    </lineage>
</organism>
<dbReference type="AlphaFoldDB" id="A0A8R7QWF8"/>
<accession>A0A8R7QWF8</accession>
<proteinExistence type="predicted"/>
<reference evidence="1" key="3">
    <citation type="submission" date="2022-06" db="UniProtKB">
        <authorList>
            <consortium name="EnsemblPlants"/>
        </authorList>
    </citation>
    <scope>IDENTIFICATION</scope>
</reference>
<keyword evidence="2" id="KW-1185">Reference proteome</keyword>
<name>A0A8R7QWF8_TRIUA</name>